<keyword evidence="3" id="KW-1185">Reference proteome</keyword>
<name>A0A2Z7C0X3_9LAMI</name>
<dbReference type="AlphaFoldDB" id="A0A2Z7C0X3"/>
<evidence type="ECO:0000313" key="2">
    <source>
        <dbReference type="EMBL" id="KZV40595.1"/>
    </source>
</evidence>
<protein>
    <submittedName>
        <fullName evidence="2">Uncharacterized protein</fullName>
    </submittedName>
</protein>
<feature type="compositionally biased region" description="Basic and acidic residues" evidence="1">
    <location>
        <begin position="15"/>
        <end position="31"/>
    </location>
</feature>
<evidence type="ECO:0000313" key="3">
    <source>
        <dbReference type="Proteomes" id="UP000250235"/>
    </source>
</evidence>
<reference evidence="2 3" key="1">
    <citation type="journal article" date="2015" name="Proc. Natl. Acad. Sci. U.S.A.">
        <title>The resurrection genome of Boea hygrometrica: A blueprint for survival of dehydration.</title>
        <authorList>
            <person name="Xiao L."/>
            <person name="Yang G."/>
            <person name="Zhang L."/>
            <person name="Yang X."/>
            <person name="Zhao S."/>
            <person name="Ji Z."/>
            <person name="Zhou Q."/>
            <person name="Hu M."/>
            <person name="Wang Y."/>
            <person name="Chen M."/>
            <person name="Xu Y."/>
            <person name="Jin H."/>
            <person name="Xiao X."/>
            <person name="Hu G."/>
            <person name="Bao F."/>
            <person name="Hu Y."/>
            <person name="Wan P."/>
            <person name="Li L."/>
            <person name="Deng X."/>
            <person name="Kuang T."/>
            <person name="Xiang C."/>
            <person name="Zhu J.K."/>
            <person name="Oliver M.J."/>
            <person name="He Y."/>
        </authorList>
    </citation>
    <scope>NUCLEOTIDE SEQUENCE [LARGE SCALE GENOMIC DNA]</scope>
    <source>
        <strain evidence="3">cv. XS01</strain>
    </source>
</reference>
<dbReference type="Proteomes" id="UP000250235">
    <property type="component" value="Unassembled WGS sequence"/>
</dbReference>
<sequence length="236" mass="24777">MRSVVANHGPGSIPRPEKNSEDKTGRNKLPEKSNGGRTVAAAAIAQRAAHGRTLAATCAALPHQADALQLPTVCYISARWPDSTRQCVLASARPCAHAATRDGAAARDGAGSRRPPSFFFCFDFKNRDYAIQAQYLLKDPSLCSDTTVGDNGGSGSRFPGAAVDRLIRSTTGNAIPPSVCTRRSDGFLHELILLITLIETSSITKTPAVGGGVAAAAAAALGGGRRRREVWERRGG</sequence>
<evidence type="ECO:0000256" key="1">
    <source>
        <dbReference type="SAM" id="MobiDB-lite"/>
    </source>
</evidence>
<dbReference type="EMBL" id="KQ999913">
    <property type="protein sequence ID" value="KZV40595.1"/>
    <property type="molecule type" value="Genomic_DNA"/>
</dbReference>
<gene>
    <name evidence="2" type="ORF">F511_09352</name>
</gene>
<organism evidence="2 3">
    <name type="scientific">Dorcoceras hygrometricum</name>
    <dbReference type="NCBI Taxonomy" id="472368"/>
    <lineage>
        <taxon>Eukaryota</taxon>
        <taxon>Viridiplantae</taxon>
        <taxon>Streptophyta</taxon>
        <taxon>Embryophyta</taxon>
        <taxon>Tracheophyta</taxon>
        <taxon>Spermatophyta</taxon>
        <taxon>Magnoliopsida</taxon>
        <taxon>eudicotyledons</taxon>
        <taxon>Gunneridae</taxon>
        <taxon>Pentapetalae</taxon>
        <taxon>asterids</taxon>
        <taxon>lamiids</taxon>
        <taxon>Lamiales</taxon>
        <taxon>Gesneriaceae</taxon>
        <taxon>Didymocarpoideae</taxon>
        <taxon>Trichosporeae</taxon>
        <taxon>Loxocarpinae</taxon>
        <taxon>Dorcoceras</taxon>
    </lineage>
</organism>
<proteinExistence type="predicted"/>
<accession>A0A2Z7C0X3</accession>
<feature type="region of interest" description="Disordered" evidence="1">
    <location>
        <begin position="1"/>
        <end position="37"/>
    </location>
</feature>